<accession>A7J6U1</accession>
<dbReference type="Proteomes" id="UP000204095">
    <property type="component" value="Segment"/>
</dbReference>
<sequence length="122" mass="14302">MSFFVILFEFYPAIYKHDITRMAYMAYQSHEEARKIINTHVTWEVLNRDVDMFEFHPFGATMLLFNTQARKIFVPIEGPRWIDIYRAGVEAMYKAGPGNFAGSITRIVETEEDNLIEMTTTH</sequence>
<organismHost>
    <name type="scientific">Paramecium bursaria</name>
    <dbReference type="NCBI Taxonomy" id="74790"/>
</organismHost>
<gene>
    <name evidence="1" type="primary">N237L</name>
    <name evidence="1" type="ORF">FR483_N237L</name>
</gene>
<name>A7J6U1_PBCVF</name>
<dbReference type="EMBL" id="DQ890022">
    <property type="protein sequence ID" value="ABT15522.1"/>
    <property type="molecule type" value="Genomic_DNA"/>
</dbReference>
<dbReference type="KEGG" id="vg:5364612"/>
<dbReference type="GeneID" id="5364612"/>
<protein>
    <submittedName>
        <fullName evidence="1">Uncharacterized protein N237L</fullName>
    </submittedName>
</protein>
<proteinExistence type="predicted"/>
<organism evidence="1 2">
    <name type="scientific">Paramecium bursaria Chlorella virus FR483</name>
    <name type="common">PBCV-FR483</name>
    <dbReference type="NCBI Taxonomy" id="399781"/>
    <lineage>
        <taxon>Viruses</taxon>
        <taxon>Varidnaviria</taxon>
        <taxon>Bamfordvirae</taxon>
        <taxon>Nucleocytoviricota</taxon>
        <taxon>Megaviricetes</taxon>
        <taxon>Algavirales</taxon>
        <taxon>Phycodnaviridae</taxon>
        <taxon>Chlorovirus</taxon>
        <taxon>Chlorovirus conductrix</taxon>
        <taxon>Paramecium bursaria Chlorella virus A1</taxon>
    </lineage>
</organism>
<dbReference type="RefSeq" id="YP_001425869.1">
    <property type="nucleotide sequence ID" value="NC_008603.1"/>
</dbReference>
<reference evidence="1 2" key="1">
    <citation type="journal article" date="2007" name="Virology">
        <title>Sequence and annotation of the 314-kb MT325 and the 321-kb FR483 viruses that infect Chlorella Pbi.</title>
        <authorList>
            <person name="Fitzgerald L.A."/>
            <person name="Graves M.V."/>
            <person name="Li X."/>
            <person name="Feldblyum T."/>
            <person name="Hartigan J."/>
            <person name="Van Etten J.L."/>
        </authorList>
    </citation>
    <scope>NUCLEOTIDE SEQUENCE [LARGE SCALE GENOMIC DNA]</scope>
    <source>
        <strain evidence="1 2">FR483</strain>
    </source>
</reference>
<evidence type="ECO:0000313" key="2">
    <source>
        <dbReference type="Proteomes" id="UP000204095"/>
    </source>
</evidence>
<evidence type="ECO:0000313" key="1">
    <source>
        <dbReference type="EMBL" id="ABT15522.1"/>
    </source>
</evidence>